<evidence type="ECO:0000256" key="2">
    <source>
        <dbReference type="SAM" id="MobiDB-lite"/>
    </source>
</evidence>
<dbReference type="InterPro" id="IPR044043">
    <property type="entry name" value="VanA_C_cat"/>
</dbReference>
<dbReference type="SUPFAM" id="SSF55961">
    <property type="entry name" value="Bet v1-like"/>
    <property type="match status" value="1"/>
</dbReference>
<organism evidence="4 5">
    <name type="scientific">Paraburkholderia aspalathi</name>
    <dbReference type="NCBI Taxonomy" id="1324617"/>
    <lineage>
        <taxon>Bacteria</taxon>
        <taxon>Pseudomonadati</taxon>
        <taxon>Pseudomonadota</taxon>
        <taxon>Betaproteobacteria</taxon>
        <taxon>Burkholderiales</taxon>
        <taxon>Burkholderiaceae</taxon>
        <taxon>Paraburkholderia</taxon>
    </lineage>
</organism>
<proteinExistence type="predicted"/>
<name>A0A1I7D8K2_9BURK</name>
<dbReference type="Proteomes" id="UP000198844">
    <property type="component" value="Unassembled WGS sequence"/>
</dbReference>
<dbReference type="Pfam" id="PF19112">
    <property type="entry name" value="VanA_C"/>
    <property type="match status" value="1"/>
</dbReference>
<dbReference type="AlphaFoldDB" id="A0A1I7D8K2"/>
<evidence type="ECO:0000313" key="4">
    <source>
        <dbReference type="EMBL" id="SFU07981.1"/>
    </source>
</evidence>
<dbReference type="GO" id="GO:0016491">
    <property type="term" value="F:oxidoreductase activity"/>
    <property type="evidence" value="ECO:0007669"/>
    <property type="project" value="UniProtKB-KW"/>
</dbReference>
<protein>
    <recommendedName>
        <fullName evidence="3">Vanillate O-demethylase oxygenase-like C-terminal catalytic domain-containing protein</fullName>
    </recommendedName>
</protein>
<dbReference type="PANTHER" id="PTHR21266">
    <property type="entry name" value="IRON-SULFUR DOMAIN CONTAINING PROTEIN"/>
    <property type="match status" value="1"/>
</dbReference>
<sequence>MNAVTETLAADPANAAADPAATSSRSARRDWTPLNYDLRDAWFPVSHSRDATAKPIRRIVHSQPYFLWRDHAGKPFAAEFRPEQLDQRHAQASAFTGGSGFYPVVERYGYIWAWYGNPDNADEQLLPHIPFLPLDGSLPGYTQRTVRFDSTSALSIENLIDLTHADFLHANTIGDGASESDIVETEWTSETVTRTRIVTQKSVAPIMRWVGGVRAKYQDFRAVLHVHLRSNVCISYPRFRPGYDVPNLQPFVPVGRHRSRCDVTFNTTAAPIPLRYVMPRIAFVIQPQDNSVIRPQNERYFDPDDRLDLHSRFDAPGTRYRFLMDQLVQRQARGDFSYGSDAEPGRDIRALLGMVD</sequence>
<feature type="region of interest" description="Disordered" evidence="2">
    <location>
        <begin position="1"/>
        <end position="24"/>
    </location>
</feature>
<feature type="domain" description="Vanillate O-demethylase oxygenase-like C-terminal catalytic" evidence="3">
    <location>
        <begin position="149"/>
        <end position="329"/>
    </location>
</feature>
<dbReference type="Gene3D" id="3.90.380.10">
    <property type="entry name" value="Naphthalene 1,2-dioxygenase Alpha Subunit, Chain A, domain 1"/>
    <property type="match status" value="1"/>
</dbReference>
<dbReference type="EMBL" id="FPBH01000009">
    <property type="protein sequence ID" value="SFU07981.1"/>
    <property type="molecule type" value="Genomic_DNA"/>
</dbReference>
<dbReference type="RefSeq" id="WP_244179379.1">
    <property type="nucleotide sequence ID" value="NZ_FPBH01000009.1"/>
</dbReference>
<dbReference type="PANTHER" id="PTHR21266:SF60">
    <property type="entry name" value="3-KETOSTEROID-9-ALPHA-MONOOXYGENASE, OXYGENASE COMPONENT"/>
    <property type="match status" value="1"/>
</dbReference>
<keyword evidence="1" id="KW-0560">Oxidoreductase</keyword>
<evidence type="ECO:0000256" key="1">
    <source>
        <dbReference type="ARBA" id="ARBA00023002"/>
    </source>
</evidence>
<feature type="compositionally biased region" description="Low complexity" evidence="2">
    <location>
        <begin position="9"/>
        <end position="24"/>
    </location>
</feature>
<reference evidence="4 5" key="1">
    <citation type="submission" date="2016-10" db="EMBL/GenBank/DDBJ databases">
        <authorList>
            <person name="de Groot N.N."/>
        </authorList>
    </citation>
    <scope>NUCLEOTIDE SEQUENCE [LARGE SCALE GENOMIC DNA]</scope>
    <source>
        <strain evidence="4 5">LMG 27731</strain>
    </source>
</reference>
<accession>A0A1I7D8K2</accession>
<evidence type="ECO:0000259" key="3">
    <source>
        <dbReference type="Pfam" id="PF19112"/>
    </source>
</evidence>
<evidence type="ECO:0000313" key="5">
    <source>
        <dbReference type="Proteomes" id="UP000198844"/>
    </source>
</evidence>
<gene>
    <name evidence="4" type="ORF">SAMN05192563_100920</name>
</gene>
<dbReference type="InterPro" id="IPR050584">
    <property type="entry name" value="Cholesterol_7-desaturase"/>
</dbReference>